<dbReference type="OrthoDB" id="3217549at2759"/>
<dbReference type="InParanoid" id="A0A067Q1T2"/>
<accession>A0A067Q1T2</accession>
<dbReference type="Proteomes" id="UP000027265">
    <property type="component" value="Unassembled WGS sequence"/>
</dbReference>
<organism evidence="1 2">
    <name type="scientific">Jaapia argillacea MUCL 33604</name>
    <dbReference type="NCBI Taxonomy" id="933084"/>
    <lineage>
        <taxon>Eukaryota</taxon>
        <taxon>Fungi</taxon>
        <taxon>Dikarya</taxon>
        <taxon>Basidiomycota</taxon>
        <taxon>Agaricomycotina</taxon>
        <taxon>Agaricomycetes</taxon>
        <taxon>Agaricomycetidae</taxon>
        <taxon>Jaapiales</taxon>
        <taxon>Jaapiaceae</taxon>
        <taxon>Jaapia</taxon>
    </lineage>
</organism>
<evidence type="ECO:0000313" key="1">
    <source>
        <dbReference type="EMBL" id="KDQ60130.1"/>
    </source>
</evidence>
<gene>
    <name evidence="1" type="ORF">JAAARDRAFT_596618</name>
</gene>
<dbReference type="EMBL" id="KL197714">
    <property type="protein sequence ID" value="KDQ60130.1"/>
    <property type="molecule type" value="Genomic_DNA"/>
</dbReference>
<protein>
    <recommendedName>
        <fullName evidence="3">F-box domain-containing protein</fullName>
    </recommendedName>
</protein>
<evidence type="ECO:0008006" key="3">
    <source>
        <dbReference type="Google" id="ProtNLM"/>
    </source>
</evidence>
<proteinExistence type="predicted"/>
<keyword evidence="2" id="KW-1185">Reference proteome</keyword>
<dbReference type="HOGENOM" id="CLU_953349_0_0_1"/>
<reference evidence="2" key="1">
    <citation type="journal article" date="2014" name="Proc. Natl. Acad. Sci. U.S.A.">
        <title>Extensive sampling of basidiomycete genomes demonstrates inadequacy of the white-rot/brown-rot paradigm for wood decay fungi.</title>
        <authorList>
            <person name="Riley R."/>
            <person name="Salamov A.A."/>
            <person name="Brown D.W."/>
            <person name="Nagy L.G."/>
            <person name="Floudas D."/>
            <person name="Held B.W."/>
            <person name="Levasseur A."/>
            <person name="Lombard V."/>
            <person name="Morin E."/>
            <person name="Otillar R."/>
            <person name="Lindquist E.A."/>
            <person name="Sun H."/>
            <person name="LaButti K.M."/>
            <person name="Schmutz J."/>
            <person name="Jabbour D."/>
            <person name="Luo H."/>
            <person name="Baker S.E."/>
            <person name="Pisabarro A.G."/>
            <person name="Walton J.D."/>
            <person name="Blanchette R.A."/>
            <person name="Henrissat B."/>
            <person name="Martin F."/>
            <person name="Cullen D."/>
            <person name="Hibbett D.S."/>
            <person name="Grigoriev I.V."/>
        </authorList>
    </citation>
    <scope>NUCLEOTIDE SEQUENCE [LARGE SCALE GENOMIC DNA]</scope>
    <source>
        <strain evidence="2">MUCL 33604</strain>
    </source>
</reference>
<name>A0A067Q1T2_9AGAM</name>
<evidence type="ECO:0000313" key="2">
    <source>
        <dbReference type="Proteomes" id="UP000027265"/>
    </source>
</evidence>
<sequence>MTDTVSSFGADDVPSLHVRRRIASDVQERLARVVSLEQEILSLRTSIEQDLAYIAPHRILPPEILGEIFTLAANEENWRFPIIISRVSRRWRSIIYEYPRAWTLIPVGSRMTLPRLQFWLERSGTCRLTVYVNGISLEAEKLWPMVDALVPHAIRIRAMSMDVQFSVMERLLSEYSLDLPILQVLNIRDSSWGRVDGCHRTYGIITTFKVAPRLRFASIDRWIPAVDPHVDHFFHALTTLYLGFVTTTYPRVRQLLQCCPLLETLTLQVEYVLPRSSTGNEEAVTLIISTRS</sequence>
<dbReference type="AlphaFoldDB" id="A0A067Q1T2"/>